<accession>A0A9X2BF02</accession>
<sequence length="251" mass="28162">MENTASHCLNCGNLVAEKYCGNCGQVSSTHRYSLKHVVTHDFVHGVWHVDKGVLYTLKELFTNPGHSVRAYILGKRANYFNFITLLLLILAMSSLVSHYSHIKLTDLVPESGRNAVSALEEFSMKYPKLVLLITIPITSVFSLLWFKKGKFNYAEHLVLNSYKASAELTVALLFTIITIFYTNISGLIFIYYIAVGGFTFVYSIWFYYQFFSKSDYTKKSLLFRAVMAAASPSLLSLVIGLIVGIATHAGH</sequence>
<dbReference type="Proteomes" id="UP001139450">
    <property type="component" value="Unassembled WGS sequence"/>
</dbReference>
<dbReference type="RefSeq" id="WP_245133120.1">
    <property type="nucleotide sequence ID" value="NZ_JALJEJ010000015.1"/>
</dbReference>
<comment type="caution">
    <text evidence="2">The sequence shown here is derived from an EMBL/GenBank/DDBJ whole genome shotgun (WGS) entry which is preliminary data.</text>
</comment>
<feature type="transmembrane region" description="Helical" evidence="1">
    <location>
        <begin position="190"/>
        <end position="210"/>
    </location>
</feature>
<keyword evidence="1" id="KW-0472">Membrane</keyword>
<feature type="transmembrane region" description="Helical" evidence="1">
    <location>
        <begin position="79"/>
        <end position="99"/>
    </location>
</feature>
<dbReference type="AlphaFoldDB" id="A0A9X2BF02"/>
<proteinExistence type="predicted"/>
<evidence type="ECO:0000256" key="1">
    <source>
        <dbReference type="SAM" id="Phobius"/>
    </source>
</evidence>
<dbReference type="InterPro" id="IPR022134">
    <property type="entry name" value="DUF3667"/>
</dbReference>
<protein>
    <submittedName>
        <fullName evidence="2">DUF3667 domain-containing protein</fullName>
    </submittedName>
</protein>
<keyword evidence="3" id="KW-1185">Reference proteome</keyword>
<gene>
    <name evidence="2" type="ORF">MUY27_19855</name>
</gene>
<keyword evidence="1" id="KW-0812">Transmembrane</keyword>
<keyword evidence="1" id="KW-1133">Transmembrane helix</keyword>
<evidence type="ECO:0000313" key="3">
    <source>
        <dbReference type="Proteomes" id="UP001139450"/>
    </source>
</evidence>
<dbReference type="EMBL" id="JALJEJ010000015">
    <property type="protein sequence ID" value="MCJ8211983.1"/>
    <property type="molecule type" value="Genomic_DNA"/>
</dbReference>
<organism evidence="2 3">
    <name type="scientific">Mucilaginibacter straminoryzae</name>
    <dbReference type="NCBI Taxonomy" id="2932774"/>
    <lineage>
        <taxon>Bacteria</taxon>
        <taxon>Pseudomonadati</taxon>
        <taxon>Bacteroidota</taxon>
        <taxon>Sphingobacteriia</taxon>
        <taxon>Sphingobacteriales</taxon>
        <taxon>Sphingobacteriaceae</taxon>
        <taxon>Mucilaginibacter</taxon>
    </lineage>
</organism>
<name>A0A9X2BF02_9SPHI</name>
<reference evidence="2" key="1">
    <citation type="submission" date="2022-04" db="EMBL/GenBank/DDBJ databases">
        <title>Mucilaginibacter sp. RS28 isolated from freshwater.</title>
        <authorList>
            <person name="Ko S.-R."/>
        </authorList>
    </citation>
    <scope>NUCLEOTIDE SEQUENCE</scope>
    <source>
        <strain evidence="2">RS28</strain>
    </source>
</reference>
<feature type="transmembrane region" description="Helical" evidence="1">
    <location>
        <begin position="222"/>
        <end position="246"/>
    </location>
</feature>
<dbReference type="Pfam" id="PF12412">
    <property type="entry name" value="DUF3667"/>
    <property type="match status" value="1"/>
</dbReference>
<feature type="transmembrane region" description="Helical" evidence="1">
    <location>
        <begin position="166"/>
        <end position="184"/>
    </location>
</feature>
<evidence type="ECO:0000313" key="2">
    <source>
        <dbReference type="EMBL" id="MCJ8211983.1"/>
    </source>
</evidence>
<feature type="transmembrane region" description="Helical" evidence="1">
    <location>
        <begin position="129"/>
        <end position="146"/>
    </location>
</feature>